<comment type="caution">
    <text evidence="8">The sequence shown here is derived from an EMBL/GenBank/DDBJ whole genome shotgun (WGS) entry which is preliminary data.</text>
</comment>
<dbReference type="InterPro" id="IPR016039">
    <property type="entry name" value="Thiolase-like"/>
</dbReference>
<dbReference type="NCBIfam" id="TIGR01930">
    <property type="entry name" value="AcCoA-C-Actrans"/>
    <property type="match status" value="1"/>
</dbReference>
<evidence type="ECO:0000256" key="5">
    <source>
        <dbReference type="RuleBase" id="RU003557"/>
    </source>
</evidence>
<organism evidence="8 9">
    <name type="scientific">Candidatus Muproteobacteria bacterium RIFCSPLOWO2_01_FULL_60_18</name>
    <dbReference type="NCBI Taxonomy" id="1817768"/>
    <lineage>
        <taxon>Bacteria</taxon>
        <taxon>Pseudomonadati</taxon>
        <taxon>Pseudomonadota</taxon>
        <taxon>Candidatus Muproteobacteria</taxon>
    </lineage>
</organism>
<name>A0A1F6TWU8_9PROT</name>
<evidence type="ECO:0000259" key="7">
    <source>
        <dbReference type="Pfam" id="PF02803"/>
    </source>
</evidence>
<dbReference type="InterPro" id="IPR020613">
    <property type="entry name" value="Thiolase_CS"/>
</dbReference>
<keyword evidence="3 5" id="KW-0012">Acyltransferase</keyword>
<dbReference type="AlphaFoldDB" id="A0A1F6TWU8"/>
<dbReference type="NCBIfam" id="NF006030">
    <property type="entry name" value="PRK08170.1"/>
    <property type="match status" value="1"/>
</dbReference>
<feature type="active site" description="Proton acceptor" evidence="4">
    <location>
        <position position="382"/>
    </location>
</feature>
<dbReference type="InterPro" id="IPR002155">
    <property type="entry name" value="Thiolase"/>
</dbReference>
<dbReference type="GO" id="GO:0003988">
    <property type="term" value="F:acetyl-CoA C-acyltransferase activity"/>
    <property type="evidence" value="ECO:0007669"/>
    <property type="project" value="UniProtKB-ARBA"/>
</dbReference>
<dbReference type="CDD" id="cd00751">
    <property type="entry name" value="thiolase"/>
    <property type="match status" value="1"/>
</dbReference>
<feature type="domain" description="Thiolase N-terminal" evidence="6">
    <location>
        <begin position="4"/>
        <end position="278"/>
    </location>
</feature>
<gene>
    <name evidence="8" type="ORF">A3A87_01745</name>
</gene>
<dbReference type="SUPFAM" id="SSF53901">
    <property type="entry name" value="Thiolase-like"/>
    <property type="match status" value="2"/>
</dbReference>
<evidence type="ECO:0000256" key="1">
    <source>
        <dbReference type="ARBA" id="ARBA00010982"/>
    </source>
</evidence>
<dbReference type="Proteomes" id="UP000179037">
    <property type="component" value="Unassembled WGS sequence"/>
</dbReference>
<feature type="active site" description="Proton acceptor" evidence="4">
    <location>
        <position position="412"/>
    </location>
</feature>
<feature type="domain" description="Thiolase C-terminal" evidence="7">
    <location>
        <begin position="288"/>
        <end position="424"/>
    </location>
</feature>
<dbReference type="PANTHER" id="PTHR18919">
    <property type="entry name" value="ACETYL-COA C-ACYLTRANSFERASE"/>
    <property type="match status" value="1"/>
</dbReference>
<dbReference type="Pfam" id="PF02803">
    <property type="entry name" value="Thiolase_C"/>
    <property type="match status" value="1"/>
</dbReference>
<evidence type="ECO:0000256" key="3">
    <source>
        <dbReference type="ARBA" id="ARBA00023315"/>
    </source>
</evidence>
<evidence type="ECO:0000313" key="8">
    <source>
        <dbReference type="EMBL" id="OGI49618.1"/>
    </source>
</evidence>
<evidence type="ECO:0000313" key="9">
    <source>
        <dbReference type="Proteomes" id="UP000179037"/>
    </source>
</evidence>
<feature type="active site" description="Acyl-thioester intermediate" evidence="4">
    <location>
        <position position="88"/>
    </location>
</feature>
<dbReference type="InterPro" id="IPR020617">
    <property type="entry name" value="Thiolase_C"/>
</dbReference>
<dbReference type="Pfam" id="PF00108">
    <property type="entry name" value="Thiolase_N"/>
    <property type="match status" value="1"/>
</dbReference>
<dbReference type="Gene3D" id="3.40.47.10">
    <property type="match status" value="1"/>
</dbReference>
<reference evidence="8 9" key="1">
    <citation type="journal article" date="2016" name="Nat. Commun.">
        <title>Thousands of microbial genomes shed light on interconnected biogeochemical processes in an aquifer system.</title>
        <authorList>
            <person name="Anantharaman K."/>
            <person name="Brown C.T."/>
            <person name="Hug L.A."/>
            <person name="Sharon I."/>
            <person name="Castelle C.J."/>
            <person name="Probst A.J."/>
            <person name="Thomas B.C."/>
            <person name="Singh A."/>
            <person name="Wilkins M.J."/>
            <person name="Karaoz U."/>
            <person name="Brodie E.L."/>
            <person name="Williams K.H."/>
            <person name="Hubbard S.S."/>
            <person name="Banfield J.F."/>
        </authorList>
    </citation>
    <scope>NUCLEOTIDE SEQUENCE [LARGE SCALE GENOMIC DNA]</scope>
</reference>
<accession>A0A1F6TWU8</accession>
<sequence>MNKVYIVDGARTPFLKARAEPGPFSASDLAVACARPVLARQPFPASALDEVIVGCVTPAADEANIARIIALRLGCGKRVPAHTVQRNCASGLQAVATAAERIALGRAQLVLAGGTEAMSRAPIQWNTAMAGWLGKLLRARGPLDRIQALARFRPSLLKPVYSLLLGLTDPLVKLSMGQTAEILAHRFNITRETQDVYALNSHRRLAAAFDAGGMNAEVETLYDVNERFYTEDTGLRRDTDLEQLAKLRPVFDRQYGLVTSGNSSQVTDGAGMLLLASEAAVKRHGLSVLGEWVDHEWAGVDPSQMGLGPVHAVAQLLARQKMKMRDLQQLELNEAFAAQVLACQAAWDSAQYARAELGLDTPPGAMDPERLNPEGGAIANGHPVGASGARLVLHLLHALKRRGGGQGIATLCIGGGQGGAMLLRTEGNK</sequence>
<dbReference type="STRING" id="1817768.A3A87_01745"/>
<dbReference type="PANTHER" id="PTHR18919:SF151">
    <property type="entry name" value="BLR2427 PROTEIN"/>
    <property type="match status" value="1"/>
</dbReference>
<proteinExistence type="inferred from homology"/>
<dbReference type="EMBL" id="MFTC01000093">
    <property type="protein sequence ID" value="OGI49618.1"/>
    <property type="molecule type" value="Genomic_DNA"/>
</dbReference>
<evidence type="ECO:0000256" key="2">
    <source>
        <dbReference type="ARBA" id="ARBA00022679"/>
    </source>
</evidence>
<dbReference type="PROSITE" id="PS00737">
    <property type="entry name" value="THIOLASE_2"/>
    <property type="match status" value="1"/>
</dbReference>
<protein>
    <submittedName>
        <fullName evidence="8">Acetyl-CoA acetyltransferase</fullName>
    </submittedName>
</protein>
<dbReference type="InterPro" id="IPR020616">
    <property type="entry name" value="Thiolase_N"/>
</dbReference>
<evidence type="ECO:0000256" key="4">
    <source>
        <dbReference type="PIRSR" id="PIRSR000429-1"/>
    </source>
</evidence>
<dbReference type="PIRSF" id="PIRSF000429">
    <property type="entry name" value="Ac-CoA_Ac_transf"/>
    <property type="match status" value="1"/>
</dbReference>
<evidence type="ECO:0000259" key="6">
    <source>
        <dbReference type="Pfam" id="PF00108"/>
    </source>
</evidence>
<keyword evidence="2 5" id="KW-0808">Transferase</keyword>
<comment type="similarity">
    <text evidence="1 5">Belongs to the thiolase-like superfamily. Thiolase family.</text>
</comment>
<dbReference type="PROSITE" id="PS00099">
    <property type="entry name" value="THIOLASE_3"/>
    <property type="match status" value="1"/>
</dbReference>
<dbReference type="InterPro" id="IPR020610">
    <property type="entry name" value="Thiolase_AS"/>
</dbReference>